<protein>
    <recommendedName>
        <fullName evidence="4">Mu-like prophage protein gp36</fullName>
    </recommendedName>
</protein>
<evidence type="ECO:0000313" key="2">
    <source>
        <dbReference type="EMBL" id="OBX67257.1"/>
    </source>
</evidence>
<evidence type="ECO:0000256" key="1">
    <source>
        <dbReference type="SAM" id="MobiDB-lite"/>
    </source>
</evidence>
<organism evidence="2 3">
    <name type="scientific">Moraxella lacunata</name>
    <dbReference type="NCBI Taxonomy" id="477"/>
    <lineage>
        <taxon>Bacteria</taxon>
        <taxon>Pseudomonadati</taxon>
        <taxon>Pseudomonadota</taxon>
        <taxon>Gammaproteobacteria</taxon>
        <taxon>Moraxellales</taxon>
        <taxon>Moraxellaceae</taxon>
        <taxon>Moraxella</taxon>
    </lineage>
</organism>
<name>A0A1B8Q851_MORLA</name>
<dbReference type="OrthoDB" id="9812088at2"/>
<accession>A0A1B8Q851</accession>
<dbReference type="Pfam" id="PF07030">
    <property type="entry name" value="Phage_Mu_Gp36"/>
    <property type="match status" value="1"/>
</dbReference>
<feature type="compositionally biased region" description="Basic and acidic residues" evidence="1">
    <location>
        <begin position="118"/>
        <end position="132"/>
    </location>
</feature>
<gene>
    <name evidence="2" type="ORF">A9309_01215</name>
</gene>
<sequence>MITLQDLIDRFSEQEIAQLTDKVNYQVIDETVVNQAIKDALGEVESKLNSTGLVFRDDRGVLSYRVDGVVMPTPDSLILKACDIARYYLYENGVIDIVQKRYDYALKWLGEVKDDPRMLTGKKDDDDKDNHAKASIVVMPNRPPSMWE</sequence>
<dbReference type="InterPro" id="IPR009752">
    <property type="entry name" value="Phage_Mu_GpJ"/>
</dbReference>
<dbReference type="EMBL" id="LZMS01000002">
    <property type="protein sequence ID" value="OBX67257.1"/>
    <property type="molecule type" value="Genomic_DNA"/>
</dbReference>
<evidence type="ECO:0008006" key="4">
    <source>
        <dbReference type="Google" id="ProtNLM"/>
    </source>
</evidence>
<dbReference type="RefSeq" id="WP_065256133.1">
    <property type="nucleotide sequence ID" value="NZ_LZDR01000062.1"/>
</dbReference>
<comment type="caution">
    <text evidence="2">The sequence shown here is derived from an EMBL/GenBank/DDBJ whole genome shotgun (WGS) entry which is preliminary data.</text>
</comment>
<dbReference type="Proteomes" id="UP000092607">
    <property type="component" value="Unassembled WGS sequence"/>
</dbReference>
<reference evidence="2 3" key="1">
    <citation type="submission" date="2016-06" db="EMBL/GenBank/DDBJ databases">
        <title>Draft genome of Moraxella lacunata CCUG 57757A.</title>
        <authorList>
            <person name="Salva-Serra F."/>
            <person name="Engstrom-Jakobsson H."/>
            <person name="Thorell K."/>
            <person name="Gonzales-Siles L."/>
            <person name="Karlsson R."/>
            <person name="Boulund F."/>
            <person name="Engstrand L."/>
            <person name="Kristiansson E."/>
            <person name="Moore E."/>
        </authorList>
    </citation>
    <scope>NUCLEOTIDE SEQUENCE [LARGE SCALE GENOMIC DNA]</scope>
    <source>
        <strain evidence="2 3">CCUG 57757A</strain>
    </source>
</reference>
<feature type="region of interest" description="Disordered" evidence="1">
    <location>
        <begin position="118"/>
        <end position="148"/>
    </location>
</feature>
<evidence type="ECO:0000313" key="3">
    <source>
        <dbReference type="Proteomes" id="UP000092607"/>
    </source>
</evidence>
<proteinExistence type="predicted"/>
<dbReference type="AlphaFoldDB" id="A0A1B8Q851"/>